<evidence type="ECO:0000313" key="5">
    <source>
        <dbReference type="EMBL" id="QJD80219.1"/>
    </source>
</evidence>
<evidence type="ECO:0000256" key="1">
    <source>
        <dbReference type="ARBA" id="ARBA00006865"/>
    </source>
</evidence>
<accession>A0A7L5DP35</accession>
<dbReference type="Proteomes" id="UP000501128">
    <property type="component" value="Chromosome"/>
</dbReference>
<dbReference type="SUPFAM" id="SSF49899">
    <property type="entry name" value="Concanavalin A-like lectins/glucanases"/>
    <property type="match status" value="1"/>
</dbReference>
<reference evidence="5 6" key="1">
    <citation type="submission" date="2020-04" db="EMBL/GenBank/DDBJ databases">
        <title>Genome sequencing of novel species.</title>
        <authorList>
            <person name="Heo J."/>
            <person name="Kim S.-J."/>
            <person name="Kim J.-S."/>
            <person name="Hong S.-B."/>
            <person name="Kwon S.-W."/>
        </authorList>
    </citation>
    <scope>NUCLEOTIDE SEQUENCE [LARGE SCALE GENOMIC DNA]</scope>
    <source>
        <strain evidence="5 6">CJU-R4</strain>
    </source>
</reference>
<evidence type="ECO:0000259" key="4">
    <source>
        <dbReference type="PROSITE" id="PS51762"/>
    </source>
</evidence>
<dbReference type="RefSeq" id="WP_169552178.1">
    <property type="nucleotide sequence ID" value="NZ_CP051677.1"/>
</dbReference>
<dbReference type="CDD" id="cd08023">
    <property type="entry name" value="GH16_laminarinase_like"/>
    <property type="match status" value="1"/>
</dbReference>
<feature type="domain" description="GH16" evidence="4">
    <location>
        <begin position="33"/>
        <end position="294"/>
    </location>
</feature>
<evidence type="ECO:0000256" key="2">
    <source>
        <dbReference type="SAM" id="MobiDB-lite"/>
    </source>
</evidence>
<feature type="region of interest" description="Disordered" evidence="2">
    <location>
        <begin position="30"/>
        <end position="54"/>
    </location>
</feature>
<organism evidence="5 6">
    <name type="scientific">Spirosoma rhododendri</name>
    <dbReference type="NCBI Taxonomy" id="2728024"/>
    <lineage>
        <taxon>Bacteria</taxon>
        <taxon>Pseudomonadati</taxon>
        <taxon>Bacteroidota</taxon>
        <taxon>Cytophagia</taxon>
        <taxon>Cytophagales</taxon>
        <taxon>Cytophagaceae</taxon>
        <taxon>Spirosoma</taxon>
    </lineage>
</organism>
<dbReference type="InterPro" id="IPR013320">
    <property type="entry name" value="ConA-like_dom_sf"/>
</dbReference>
<dbReference type="PROSITE" id="PS51762">
    <property type="entry name" value="GH16_2"/>
    <property type="match status" value="1"/>
</dbReference>
<dbReference type="InterPro" id="IPR000757">
    <property type="entry name" value="Beta-glucanase-like"/>
</dbReference>
<keyword evidence="6" id="KW-1185">Reference proteome</keyword>
<dbReference type="AlphaFoldDB" id="A0A7L5DP35"/>
<dbReference type="Pfam" id="PF00722">
    <property type="entry name" value="Glyco_hydro_16"/>
    <property type="match status" value="1"/>
</dbReference>
<dbReference type="PANTHER" id="PTHR10963">
    <property type="entry name" value="GLYCOSYL HYDROLASE-RELATED"/>
    <property type="match status" value="1"/>
</dbReference>
<dbReference type="InterPro" id="IPR050546">
    <property type="entry name" value="Glycosyl_Hydrlase_16"/>
</dbReference>
<dbReference type="GO" id="GO:0004553">
    <property type="term" value="F:hydrolase activity, hydrolyzing O-glycosyl compounds"/>
    <property type="evidence" value="ECO:0007669"/>
    <property type="project" value="InterPro"/>
</dbReference>
<evidence type="ECO:0000256" key="3">
    <source>
        <dbReference type="SAM" id="SignalP"/>
    </source>
</evidence>
<dbReference type="EMBL" id="CP051677">
    <property type="protein sequence ID" value="QJD80219.1"/>
    <property type="molecule type" value="Genomic_DNA"/>
</dbReference>
<dbReference type="Gene3D" id="2.60.120.200">
    <property type="match status" value="1"/>
</dbReference>
<proteinExistence type="inferred from homology"/>
<dbReference type="GO" id="GO:0005975">
    <property type="term" value="P:carbohydrate metabolic process"/>
    <property type="evidence" value="ECO:0007669"/>
    <property type="project" value="InterPro"/>
</dbReference>
<protein>
    <submittedName>
        <fullName evidence="5">Glycoside hydrolase family 16 protein</fullName>
    </submittedName>
</protein>
<keyword evidence="3" id="KW-0732">Signal</keyword>
<comment type="similarity">
    <text evidence="1">Belongs to the glycosyl hydrolase 16 family.</text>
</comment>
<sequence length="294" mass="33280">MKNQLAQIGLVTALVSIGWLATGLATSCTSGTSVVQPTPVPADSTPKLVWSDEFNQDGRPDSKNWAYETGFVRNNELQWYQTDNAFCQNGMLVIEGRRTQQANPNYKAGSSDWRTNRQTIQYTAASLKTEGLQSWQYGRFEMRARIRTQSGLWPAFWTLGTKGEWPSNGEIDIMEYYRGALLANVAWGTNKRWTANWRSSKLPITEMNDPNWADQFHVWRMDWDEQQIQLSVDGRVLNTVKLSETINGDGSGINPFKQPHYVMLNLAIGGDNGGDPSSTAFPSRYEIDYVRVYQ</sequence>
<dbReference type="PANTHER" id="PTHR10963:SF55">
    <property type="entry name" value="GLYCOSIDE HYDROLASE FAMILY 16 PROTEIN"/>
    <property type="match status" value="1"/>
</dbReference>
<evidence type="ECO:0000313" key="6">
    <source>
        <dbReference type="Proteomes" id="UP000501128"/>
    </source>
</evidence>
<name>A0A7L5DP35_9BACT</name>
<keyword evidence="5" id="KW-0378">Hydrolase</keyword>
<dbReference type="KEGG" id="srho:HH216_18700"/>
<dbReference type="PROSITE" id="PS51257">
    <property type="entry name" value="PROKAR_LIPOPROTEIN"/>
    <property type="match status" value="1"/>
</dbReference>
<gene>
    <name evidence="5" type="ORF">HH216_18700</name>
</gene>
<feature type="signal peptide" evidence="3">
    <location>
        <begin position="1"/>
        <end position="21"/>
    </location>
</feature>
<feature type="chain" id="PRO_5029802808" evidence="3">
    <location>
        <begin position="22"/>
        <end position="294"/>
    </location>
</feature>